<comment type="subcellular location">
    <subcellularLocation>
        <location evidence="1 7">Cell membrane</location>
        <topology evidence="1 7">Multi-pass membrane protein</topology>
    </subcellularLocation>
</comment>
<dbReference type="HOGENOM" id="CLU_036879_0_0_0"/>
<protein>
    <submittedName>
        <fullName evidence="9">Dipeptide ABC transporter, permease protein DppB</fullName>
    </submittedName>
</protein>
<keyword evidence="2 7" id="KW-0813">Transport</keyword>
<feature type="transmembrane region" description="Helical" evidence="7">
    <location>
        <begin position="12"/>
        <end position="32"/>
    </location>
</feature>
<keyword evidence="6 7" id="KW-0472">Membrane</keyword>
<feature type="transmembrane region" description="Helical" evidence="7">
    <location>
        <begin position="136"/>
        <end position="161"/>
    </location>
</feature>
<evidence type="ECO:0000256" key="2">
    <source>
        <dbReference type="ARBA" id="ARBA00022448"/>
    </source>
</evidence>
<organism evidence="9">
    <name type="scientific">Vecturithrix granuli</name>
    <dbReference type="NCBI Taxonomy" id="1499967"/>
    <lineage>
        <taxon>Bacteria</taxon>
        <taxon>Candidatus Moduliflexota</taxon>
        <taxon>Candidatus Vecturitrichia</taxon>
        <taxon>Candidatus Vecturitrichales</taxon>
        <taxon>Candidatus Vecturitrichaceae</taxon>
        <taxon>Candidatus Vecturithrix</taxon>
    </lineage>
</organism>
<feature type="transmembrane region" description="Helical" evidence="7">
    <location>
        <begin position="303"/>
        <end position="329"/>
    </location>
</feature>
<sequence>MKLLSYILKRLLFMLLVMAGVATMVFFITRVIPADPVGAILGGNAPIELVDKMRHQLGLDKPIHLQFVDYLNGIVHGDFGVSLKTNRPVTNDLKEFFPATLELAIASILITIVFGIVFGILSAVHRNKLIDHVMRVFAIMGVSMPVFWMGLLLLLLFYYVLEWLPGSGRHSLFVFPPHYTGMVVVDCLIAGDWATLWDALRHLVLPAFVLGYASTASVARIMRASMLDVLSQDFIRTAKAKGLSKRIVIYRHALKNALIPVVTVIGISFGSLLSGAVLTETVFSWPGVGRYIVHALLFLDYPAVVGGTLFFAFVYSLANLVVDILYVALDPRMHV</sequence>
<feature type="domain" description="ABC transmembrane type-1" evidence="8">
    <location>
        <begin position="97"/>
        <end position="326"/>
    </location>
</feature>
<dbReference type="Proteomes" id="UP000030661">
    <property type="component" value="Unassembled WGS sequence"/>
</dbReference>
<name>A0A081C976_VECG1</name>
<keyword evidence="4 7" id="KW-0812">Transmembrane</keyword>
<dbReference type="STRING" id="1499967.U27_01029"/>
<evidence type="ECO:0000256" key="6">
    <source>
        <dbReference type="ARBA" id="ARBA00023136"/>
    </source>
</evidence>
<evidence type="ECO:0000256" key="7">
    <source>
        <dbReference type="RuleBase" id="RU363032"/>
    </source>
</evidence>
<evidence type="ECO:0000256" key="4">
    <source>
        <dbReference type="ARBA" id="ARBA00022692"/>
    </source>
</evidence>
<dbReference type="PANTHER" id="PTHR43163">
    <property type="entry name" value="DIPEPTIDE TRANSPORT SYSTEM PERMEASE PROTEIN DPPB-RELATED"/>
    <property type="match status" value="1"/>
</dbReference>
<feature type="transmembrane region" description="Helical" evidence="7">
    <location>
        <begin position="203"/>
        <end position="222"/>
    </location>
</feature>
<dbReference type="InterPro" id="IPR045621">
    <property type="entry name" value="BPD_transp_1_N"/>
</dbReference>
<reference evidence="9" key="1">
    <citation type="journal article" date="2015" name="PeerJ">
        <title>First genomic representation of candidate bacterial phylum KSB3 points to enhanced environmental sensing as a trigger of wastewater bulking.</title>
        <authorList>
            <person name="Sekiguchi Y."/>
            <person name="Ohashi A."/>
            <person name="Parks D.H."/>
            <person name="Yamauchi T."/>
            <person name="Tyson G.W."/>
            <person name="Hugenholtz P."/>
        </authorList>
    </citation>
    <scope>NUCLEOTIDE SEQUENCE [LARGE SCALE GENOMIC DNA]</scope>
</reference>
<accession>A0A081C976</accession>
<dbReference type="Pfam" id="PF00528">
    <property type="entry name" value="BPD_transp_1"/>
    <property type="match status" value="1"/>
</dbReference>
<evidence type="ECO:0000313" key="9">
    <source>
        <dbReference type="EMBL" id="GAK61131.1"/>
    </source>
</evidence>
<dbReference type="GO" id="GO:0071916">
    <property type="term" value="F:dipeptide transmembrane transporter activity"/>
    <property type="evidence" value="ECO:0007669"/>
    <property type="project" value="TreeGrafter"/>
</dbReference>
<keyword evidence="10" id="KW-1185">Reference proteome</keyword>
<keyword evidence="5 7" id="KW-1133">Transmembrane helix</keyword>
<evidence type="ECO:0000256" key="1">
    <source>
        <dbReference type="ARBA" id="ARBA00004651"/>
    </source>
</evidence>
<comment type="similarity">
    <text evidence="7">Belongs to the binding-protein-dependent transport system permease family.</text>
</comment>
<evidence type="ECO:0000256" key="5">
    <source>
        <dbReference type="ARBA" id="ARBA00022989"/>
    </source>
</evidence>
<keyword evidence="3" id="KW-1003">Cell membrane</keyword>
<dbReference type="EMBL" id="DF820477">
    <property type="protein sequence ID" value="GAK61131.1"/>
    <property type="molecule type" value="Genomic_DNA"/>
</dbReference>
<dbReference type="Gene3D" id="1.10.3720.10">
    <property type="entry name" value="MetI-like"/>
    <property type="match status" value="1"/>
</dbReference>
<dbReference type="PROSITE" id="PS50928">
    <property type="entry name" value="ABC_TM1"/>
    <property type="match status" value="1"/>
</dbReference>
<dbReference type="CDD" id="cd06261">
    <property type="entry name" value="TM_PBP2"/>
    <property type="match status" value="1"/>
</dbReference>
<dbReference type="GO" id="GO:0005886">
    <property type="term" value="C:plasma membrane"/>
    <property type="evidence" value="ECO:0007669"/>
    <property type="project" value="UniProtKB-SubCell"/>
</dbReference>
<dbReference type="PANTHER" id="PTHR43163:SF6">
    <property type="entry name" value="DIPEPTIDE TRANSPORT SYSTEM PERMEASE PROTEIN DPPB-RELATED"/>
    <property type="match status" value="1"/>
</dbReference>
<dbReference type="eggNOG" id="COG0601">
    <property type="taxonomic scope" value="Bacteria"/>
</dbReference>
<evidence type="ECO:0000259" key="8">
    <source>
        <dbReference type="PROSITE" id="PS50928"/>
    </source>
</evidence>
<evidence type="ECO:0000256" key="3">
    <source>
        <dbReference type="ARBA" id="ARBA00022475"/>
    </source>
</evidence>
<gene>
    <name evidence="9" type="ORF">U27_01029</name>
</gene>
<dbReference type="InterPro" id="IPR035906">
    <property type="entry name" value="MetI-like_sf"/>
</dbReference>
<dbReference type="AlphaFoldDB" id="A0A081C976"/>
<proteinExistence type="inferred from homology"/>
<dbReference type="SUPFAM" id="SSF161098">
    <property type="entry name" value="MetI-like"/>
    <property type="match status" value="1"/>
</dbReference>
<evidence type="ECO:0000313" key="10">
    <source>
        <dbReference type="Proteomes" id="UP000030661"/>
    </source>
</evidence>
<feature type="transmembrane region" description="Helical" evidence="7">
    <location>
        <begin position="257"/>
        <end position="283"/>
    </location>
</feature>
<dbReference type="InterPro" id="IPR000515">
    <property type="entry name" value="MetI-like"/>
</dbReference>
<dbReference type="Pfam" id="PF19300">
    <property type="entry name" value="BPD_transp_1_N"/>
    <property type="match status" value="1"/>
</dbReference>
<feature type="transmembrane region" description="Helical" evidence="7">
    <location>
        <begin position="103"/>
        <end position="124"/>
    </location>
</feature>